<comment type="caution">
    <text evidence="2">The sequence shown here is derived from an EMBL/GenBank/DDBJ whole genome shotgun (WGS) entry which is preliminary data.</text>
</comment>
<keyword evidence="3" id="KW-1185">Reference proteome</keyword>
<proteinExistence type="predicted"/>
<sequence>MSIRPCEKTSKTKPQRFGDALGPFPRSVWIHPCTPEDSLDRACGRVLKRYVLASKGVWPHLPENAHVFADEDGDIQSYTNRGHDGRLSTHKGHQRLDKVMLMTQHNMTQTLLQRDVDATCPCFPHDRCSHGHEPDKTIEIETDRRNTEEFVKEILPKKATQKADIPEGPSVEDFPPLPPPASPQVDRPPQQAPISKSGSYKATVFKGKPNIQLHGGKPQRDQKRNQKEHPGVLANTTPKIEAQTIQGFIDQPSSPQTGSACREKVILEKQSSLPRCSPLPKDHTFKGGDVELSSSADGAHMAETRAGSGTGSVQNAAGSLDNAKCHIYHKDAAVAKTKATGPGSDMSMPEDMDGIQIWNSSGMCPLQNAQFFTGTGHGLWLLPANCFLWFPVTENLAQGESEMSVGNKEQEAN</sequence>
<name>A0ABR3LSY5_9TELE</name>
<reference evidence="2 3" key="1">
    <citation type="submission" date="2023-09" db="EMBL/GenBank/DDBJ databases">
        <authorList>
            <person name="Wang M."/>
        </authorList>
    </citation>
    <scope>NUCLEOTIDE SEQUENCE [LARGE SCALE GENOMIC DNA]</scope>
    <source>
        <strain evidence="2">GT-2023</strain>
        <tissue evidence="2">Liver</tissue>
    </source>
</reference>
<dbReference type="EMBL" id="JAYMGO010000019">
    <property type="protein sequence ID" value="KAL1255973.1"/>
    <property type="molecule type" value="Genomic_DNA"/>
</dbReference>
<feature type="region of interest" description="Disordered" evidence="1">
    <location>
        <begin position="153"/>
        <end position="236"/>
    </location>
</feature>
<dbReference type="Proteomes" id="UP001558613">
    <property type="component" value="Unassembled WGS sequence"/>
</dbReference>
<evidence type="ECO:0000313" key="2">
    <source>
        <dbReference type="EMBL" id="KAL1255973.1"/>
    </source>
</evidence>
<accession>A0ABR3LSY5</accession>
<evidence type="ECO:0000313" key="3">
    <source>
        <dbReference type="Proteomes" id="UP001558613"/>
    </source>
</evidence>
<feature type="compositionally biased region" description="Basic and acidic residues" evidence="1">
    <location>
        <begin position="218"/>
        <end position="230"/>
    </location>
</feature>
<organism evidence="2 3">
    <name type="scientific">Cirrhinus molitorella</name>
    <name type="common">mud carp</name>
    <dbReference type="NCBI Taxonomy" id="172907"/>
    <lineage>
        <taxon>Eukaryota</taxon>
        <taxon>Metazoa</taxon>
        <taxon>Chordata</taxon>
        <taxon>Craniata</taxon>
        <taxon>Vertebrata</taxon>
        <taxon>Euteleostomi</taxon>
        <taxon>Actinopterygii</taxon>
        <taxon>Neopterygii</taxon>
        <taxon>Teleostei</taxon>
        <taxon>Ostariophysi</taxon>
        <taxon>Cypriniformes</taxon>
        <taxon>Cyprinidae</taxon>
        <taxon>Labeoninae</taxon>
        <taxon>Labeonini</taxon>
        <taxon>Cirrhinus</taxon>
    </lineage>
</organism>
<evidence type="ECO:0008006" key="4">
    <source>
        <dbReference type="Google" id="ProtNLM"/>
    </source>
</evidence>
<gene>
    <name evidence="2" type="ORF">QQF64_014034</name>
</gene>
<evidence type="ECO:0000256" key="1">
    <source>
        <dbReference type="SAM" id="MobiDB-lite"/>
    </source>
</evidence>
<protein>
    <recommendedName>
        <fullName evidence="4">Prolactin receptor</fullName>
    </recommendedName>
</protein>